<feature type="transmembrane region" description="Helical" evidence="8">
    <location>
        <begin position="266"/>
        <end position="293"/>
    </location>
</feature>
<feature type="transmembrane region" description="Helical" evidence="8">
    <location>
        <begin position="189"/>
        <end position="213"/>
    </location>
</feature>
<feature type="transmembrane region" description="Helical" evidence="8">
    <location>
        <begin position="21"/>
        <end position="46"/>
    </location>
</feature>
<proteinExistence type="inferred from homology"/>
<feature type="transmembrane region" description="Helical" evidence="8">
    <location>
        <begin position="225"/>
        <end position="246"/>
    </location>
</feature>
<name>A0A5N4W881_9GAMM</name>
<organism evidence="9 10">
    <name type="scientific">Acinetobacter tandoii</name>
    <dbReference type="NCBI Taxonomy" id="202954"/>
    <lineage>
        <taxon>Bacteria</taxon>
        <taxon>Pseudomonadati</taxon>
        <taxon>Pseudomonadota</taxon>
        <taxon>Gammaproteobacteria</taxon>
        <taxon>Moraxellales</taxon>
        <taxon>Moraxellaceae</taxon>
        <taxon>Acinetobacter</taxon>
    </lineage>
</organism>
<dbReference type="RefSeq" id="WP_151505142.1">
    <property type="nucleotide sequence ID" value="NZ_VXLD01000012.1"/>
</dbReference>
<dbReference type="CDD" id="cd09318">
    <property type="entry name" value="TDT_SSU1"/>
    <property type="match status" value="1"/>
</dbReference>
<evidence type="ECO:0000256" key="1">
    <source>
        <dbReference type="ARBA" id="ARBA00004651"/>
    </source>
</evidence>
<dbReference type="PANTHER" id="PTHR31686">
    <property type="match status" value="1"/>
</dbReference>
<feature type="transmembrane region" description="Helical" evidence="8">
    <location>
        <begin position="157"/>
        <end position="177"/>
    </location>
</feature>
<keyword evidence="7 8" id="KW-0472">Membrane</keyword>
<evidence type="ECO:0000256" key="6">
    <source>
        <dbReference type="ARBA" id="ARBA00022989"/>
    </source>
</evidence>
<keyword evidence="3" id="KW-0813">Transport</keyword>
<evidence type="ECO:0000256" key="8">
    <source>
        <dbReference type="SAM" id="Phobius"/>
    </source>
</evidence>
<feature type="transmembrane region" description="Helical" evidence="8">
    <location>
        <begin position="124"/>
        <end position="145"/>
    </location>
</feature>
<evidence type="ECO:0000313" key="10">
    <source>
        <dbReference type="Proteomes" id="UP000325788"/>
    </source>
</evidence>
<comment type="similarity">
    <text evidence="2">Belongs to the tellurite-resistance/dicarboxylate transporter (TDT) family.</text>
</comment>
<dbReference type="Gene3D" id="1.50.10.150">
    <property type="entry name" value="Voltage-dependent anion channel"/>
    <property type="match status" value="1"/>
</dbReference>
<dbReference type="GO" id="GO:0000319">
    <property type="term" value="F:sulfite transmembrane transporter activity"/>
    <property type="evidence" value="ECO:0007669"/>
    <property type="project" value="TreeGrafter"/>
</dbReference>
<evidence type="ECO:0000256" key="5">
    <source>
        <dbReference type="ARBA" id="ARBA00022692"/>
    </source>
</evidence>
<dbReference type="AlphaFoldDB" id="A0A5N4W881"/>
<feature type="transmembrane region" description="Helical" evidence="8">
    <location>
        <begin position="52"/>
        <end position="70"/>
    </location>
</feature>
<protein>
    <submittedName>
        <fullName evidence="9">C4-dicarboxylate ABC transporter</fullName>
    </submittedName>
</protein>
<comment type="caution">
    <text evidence="9">The sequence shown here is derived from an EMBL/GenBank/DDBJ whole genome shotgun (WGS) entry which is preliminary data.</text>
</comment>
<dbReference type="Pfam" id="PF03595">
    <property type="entry name" value="SLAC1"/>
    <property type="match status" value="1"/>
</dbReference>
<dbReference type="GO" id="GO:0005886">
    <property type="term" value="C:plasma membrane"/>
    <property type="evidence" value="ECO:0007669"/>
    <property type="project" value="UniProtKB-SubCell"/>
</dbReference>
<dbReference type="PANTHER" id="PTHR31686:SF1">
    <property type="entry name" value="SULFITE EFFLUX PUMP SSU1"/>
    <property type="match status" value="1"/>
</dbReference>
<evidence type="ECO:0000313" key="9">
    <source>
        <dbReference type="EMBL" id="KAB1852748.1"/>
    </source>
</evidence>
<keyword evidence="6 8" id="KW-1133">Transmembrane helix</keyword>
<feature type="transmembrane region" description="Helical" evidence="8">
    <location>
        <begin position="82"/>
        <end position="104"/>
    </location>
</feature>
<keyword evidence="5 8" id="KW-0812">Transmembrane</keyword>
<gene>
    <name evidence="9" type="ORF">F4W09_14270</name>
</gene>
<sequence length="376" mass="41775">MNKPFHQLPQWHDVIRQFTPNWFTVCMGTGILSIVLAEFSVFHPVFWQFGAGLWWLNGLLFTLFSSLYALRWLLYPQEAKQIFAHPSMSLFLGTIPMALATLINGALKYGVVLYGTAIIGIAEWLWYLDVLMAAIVAFVVPFCMFSCQRHQLQQMTAVWLLPIVACEVAAASGAVLLQHLPVTPHAVGILFGSYILWGISVFPAMLILGILFLRLALHQLPSQELAMTGWLAVGPIGTGALALLLLGEQATRLLHATHFIGLGEFLHQAGFLSSLLLLGFGVWWLGIAIMITLKHAGSHLIFNLGWWGMTFPLGVFSLATLQLAQQLQLHWLLNIGYGLAILLMLLWGLVMSKTVAGFYAGRLFFSPCLNLYLQQK</sequence>
<accession>A0A5N4W881</accession>
<dbReference type="Proteomes" id="UP000325788">
    <property type="component" value="Unassembled WGS sequence"/>
</dbReference>
<reference evidence="9 10" key="1">
    <citation type="submission" date="2019-09" db="EMBL/GenBank/DDBJ databases">
        <title>Draft genome sequence of Acinetobacter tandoii W4-4-4 isolated from environmental water sample.</title>
        <authorList>
            <person name="Wee S.K."/>
            <person name="Yan B."/>
            <person name="Mustaffa S.B."/>
            <person name="Yap E.P.H."/>
        </authorList>
    </citation>
    <scope>NUCLEOTIDE SEQUENCE [LARGE SCALE GENOMIC DNA]</scope>
    <source>
        <strain evidence="9 10">W4-4-4</strain>
    </source>
</reference>
<feature type="transmembrane region" description="Helical" evidence="8">
    <location>
        <begin position="331"/>
        <end position="350"/>
    </location>
</feature>
<dbReference type="InterPro" id="IPR004695">
    <property type="entry name" value="SLAC1/Mae1/Ssu1/TehA"/>
</dbReference>
<dbReference type="EMBL" id="VXLD01000012">
    <property type="protein sequence ID" value="KAB1852748.1"/>
    <property type="molecule type" value="Genomic_DNA"/>
</dbReference>
<keyword evidence="4" id="KW-1003">Cell membrane</keyword>
<comment type="subcellular location">
    <subcellularLocation>
        <location evidence="1">Cell membrane</location>
        <topology evidence="1">Multi-pass membrane protein</topology>
    </subcellularLocation>
</comment>
<evidence type="ECO:0000256" key="3">
    <source>
        <dbReference type="ARBA" id="ARBA00022448"/>
    </source>
</evidence>
<evidence type="ECO:0000256" key="7">
    <source>
        <dbReference type="ARBA" id="ARBA00023136"/>
    </source>
</evidence>
<dbReference type="InterPro" id="IPR051629">
    <property type="entry name" value="Sulfite_efflux_TDT"/>
</dbReference>
<feature type="transmembrane region" description="Helical" evidence="8">
    <location>
        <begin position="300"/>
        <end position="319"/>
    </location>
</feature>
<evidence type="ECO:0000256" key="2">
    <source>
        <dbReference type="ARBA" id="ARBA00008566"/>
    </source>
</evidence>
<evidence type="ECO:0000256" key="4">
    <source>
        <dbReference type="ARBA" id="ARBA00022475"/>
    </source>
</evidence>
<dbReference type="InterPro" id="IPR038665">
    <property type="entry name" value="Voltage-dep_anion_channel_sf"/>
</dbReference>